<dbReference type="PROSITE" id="PS51257">
    <property type="entry name" value="PROKAR_LIPOPROTEIN"/>
    <property type="match status" value="1"/>
</dbReference>
<comment type="subcellular location">
    <subcellularLocation>
        <location evidence="1">Membrane</location>
        <topology evidence="1">Multi-pass membrane protein</topology>
    </subcellularLocation>
</comment>
<sequence>MLSDYFKRIVDHLLFSNLFISCCAVAQGAMTYLLLAIPMNGTVLVILGCATLALYNFSMILARPQHPAASPYRRVRWIFRHERSLRFFTAAALLVSGALALGLHRPSFVLLGLIGVLGLAYNIPFLPAFKTGRRAGLRQVTGIKVFYIGLVWALSTVLLPVAEAYHNGFAMNWAQVWQVLTWAFLFVVAITIPFDIRDIYQDRYYGLKTVPVLIGVRNAYRLSTALLLLHGGWVLMSGFDWRDRVALCGVTAIALFSVLKSAKKNEYYYFLLLDGTLIIQLAALWLIRSA</sequence>
<keyword evidence="2 5" id="KW-0812">Transmembrane</keyword>
<feature type="transmembrane region" description="Helical" evidence="5">
    <location>
        <begin position="12"/>
        <end position="37"/>
    </location>
</feature>
<feature type="transmembrane region" description="Helical" evidence="5">
    <location>
        <begin position="83"/>
        <end position="102"/>
    </location>
</feature>
<feature type="transmembrane region" description="Helical" evidence="5">
    <location>
        <begin position="108"/>
        <end position="129"/>
    </location>
</feature>
<proteinExistence type="predicted"/>
<protein>
    <submittedName>
        <fullName evidence="6">UbiA family prenyltransferase</fullName>
    </submittedName>
</protein>
<keyword evidence="7" id="KW-1185">Reference proteome</keyword>
<evidence type="ECO:0000256" key="4">
    <source>
        <dbReference type="ARBA" id="ARBA00023136"/>
    </source>
</evidence>
<dbReference type="Proteomes" id="UP001595526">
    <property type="component" value="Unassembled WGS sequence"/>
</dbReference>
<evidence type="ECO:0000256" key="2">
    <source>
        <dbReference type="ARBA" id="ARBA00022692"/>
    </source>
</evidence>
<evidence type="ECO:0000256" key="5">
    <source>
        <dbReference type="SAM" id="Phobius"/>
    </source>
</evidence>
<dbReference type="Pfam" id="PF01040">
    <property type="entry name" value="UbiA"/>
    <property type="match status" value="1"/>
</dbReference>
<evidence type="ECO:0000256" key="1">
    <source>
        <dbReference type="ARBA" id="ARBA00004141"/>
    </source>
</evidence>
<name>A0ABV7JHT1_9SPHI</name>
<feature type="transmembrane region" description="Helical" evidence="5">
    <location>
        <begin position="268"/>
        <end position="287"/>
    </location>
</feature>
<dbReference type="InterPro" id="IPR000537">
    <property type="entry name" value="UbiA_prenyltransferase"/>
</dbReference>
<accession>A0ABV7JHT1</accession>
<gene>
    <name evidence="6" type="ORF">ACFOET_02215</name>
</gene>
<evidence type="ECO:0000313" key="7">
    <source>
        <dbReference type="Proteomes" id="UP001595526"/>
    </source>
</evidence>
<evidence type="ECO:0000256" key="3">
    <source>
        <dbReference type="ARBA" id="ARBA00022989"/>
    </source>
</evidence>
<feature type="transmembrane region" description="Helical" evidence="5">
    <location>
        <begin position="141"/>
        <end position="162"/>
    </location>
</feature>
<evidence type="ECO:0000313" key="6">
    <source>
        <dbReference type="EMBL" id="MFC3196420.1"/>
    </source>
</evidence>
<dbReference type="EMBL" id="JBHRTA010000008">
    <property type="protein sequence ID" value="MFC3196420.1"/>
    <property type="molecule type" value="Genomic_DNA"/>
</dbReference>
<feature type="transmembrane region" description="Helical" evidence="5">
    <location>
        <begin position="43"/>
        <end position="62"/>
    </location>
</feature>
<feature type="transmembrane region" description="Helical" evidence="5">
    <location>
        <begin position="174"/>
        <end position="194"/>
    </location>
</feature>
<dbReference type="RefSeq" id="WP_379019114.1">
    <property type="nucleotide sequence ID" value="NZ_JBHRTA010000008.1"/>
</dbReference>
<organism evidence="6 7">
    <name type="scientific">Parapedobacter deserti</name>
    <dbReference type="NCBI Taxonomy" id="1912957"/>
    <lineage>
        <taxon>Bacteria</taxon>
        <taxon>Pseudomonadati</taxon>
        <taxon>Bacteroidota</taxon>
        <taxon>Sphingobacteriia</taxon>
        <taxon>Sphingobacteriales</taxon>
        <taxon>Sphingobacteriaceae</taxon>
        <taxon>Parapedobacter</taxon>
    </lineage>
</organism>
<keyword evidence="4 5" id="KW-0472">Membrane</keyword>
<reference evidence="7" key="1">
    <citation type="journal article" date="2019" name="Int. J. Syst. Evol. Microbiol.">
        <title>The Global Catalogue of Microorganisms (GCM) 10K type strain sequencing project: providing services to taxonomists for standard genome sequencing and annotation.</title>
        <authorList>
            <consortium name="The Broad Institute Genomics Platform"/>
            <consortium name="The Broad Institute Genome Sequencing Center for Infectious Disease"/>
            <person name="Wu L."/>
            <person name="Ma J."/>
        </authorList>
    </citation>
    <scope>NUCLEOTIDE SEQUENCE [LARGE SCALE GENOMIC DNA]</scope>
    <source>
        <strain evidence="7">KCTC 52416</strain>
    </source>
</reference>
<keyword evidence="3 5" id="KW-1133">Transmembrane helix</keyword>
<comment type="caution">
    <text evidence="6">The sequence shown here is derived from an EMBL/GenBank/DDBJ whole genome shotgun (WGS) entry which is preliminary data.</text>
</comment>